<dbReference type="Gene3D" id="3.80.10.10">
    <property type="entry name" value="Ribonuclease Inhibitor"/>
    <property type="match status" value="1"/>
</dbReference>
<gene>
    <name evidence="2" type="ORF">DARMORV10_C09P11580.1</name>
</gene>
<name>A0A816J093_BRANA</name>
<reference evidence="2" key="1">
    <citation type="submission" date="2021-01" db="EMBL/GenBank/DDBJ databases">
        <authorList>
            <consortium name="Genoscope - CEA"/>
            <person name="William W."/>
        </authorList>
    </citation>
    <scope>NUCLEOTIDE SEQUENCE</scope>
</reference>
<dbReference type="PANTHER" id="PTHR47186:SF3">
    <property type="entry name" value="OS09G0267800 PROTEIN"/>
    <property type="match status" value="1"/>
</dbReference>
<dbReference type="InterPro" id="IPR032675">
    <property type="entry name" value="LRR_dom_sf"/>
</dbReference>
<dbReference type="PANTHER" id="PTHR47186">
    <property type="entry name" value="LEUCINE-RICH REPEAT-CONTAINING PROTEIN 57"/>
    <property type="match status" value="1"/>
</dbReference>
<organism evidence="2">
    <name type="scientific">Brassica napus</name>
    <name type="common">Rape</name>
    <dbReference type="NCBI Taxonomy" id="3708"/>
    <lineage>
        <taxon>Eukaryota</taxon>
        <taxon>Viridiplantae</taxon>
        <taxon>Streptophyta</taxon>
        <taxon>Embryophyta</taxon>
        <taxon>Tracheophyta</taxon>
        <taxon>Spermatophyta</taxon>
        <taxon>Magnoliopsida</taxon>
        <taxon>eudicotyledons</taxon>
        <taxon>Gunneridae</taxon>
        <taxon>Pentapetalae</taxon>
        <taxon>rosids</taxon>
        <taxon>malvids</taxon>
        <taxon>Brassicales</taxon>
        <taxon>Brassicaceae</taxon>
        <taxon>Brassiceae</taxon>
        <taxon>Brassica</taxon>
    </lineage>
</organism>
<dbReference type="SUPFAM" id="SSF52058">
    <property type="entry name" value="L domain-like"/>
    <property type="match status" value="1"/>
</dbReference>
<sequence length="246" mass="28080">MGNLRNLEMLRLISCSNIFELPKTSEKLSKLRLLDVSGCFQLKRLPLEIGKLQKLKTISMRDCYRCELPDSVKNLENLEPTGFLQPQQTYGTQTGVVSQPQQLPGFLQPQQAYETQTGVMSQPQQLSGFLQPQQAFEMQTGGMTQQQQQTVGNVLKSFTGVMSQPQQHWGYMQPQQPHHHSLTTTRTGVFNRQHEQNYQMDAEFESRMSNSSAYGDELMYMTTHASQPLPQPPQMQEKQTSDEEFA</sequence>
<proteinExistence type="predicted"/>
<feature type="compositionally biased region" description="Polar residues" evidence="1">
    <location>
        <begin position="224"/>
        <end position="238"/>
    </location>
</feature>
<protein>
    <submittedName>
        <fullName evidence="2">(rape) hypothetical protein</fullName>
    </submittedName>
</protein>
<dbReference type="EMBL" id="HG994373">
    <property type="protein sequence ID" value="CAF1717107.1"/>
    <property type="molecule type" value="Genomic_DNA"/>
</dbReference>
<feature type="region of interest" description="Disordered" evidence="1">
    <location>
        <begin position="224"/>
        <end position="246"/>
    </location>
</feature>
<evidence type="ECO:0000256" key="1">
    <source>
        <dbReference type="SAM" id="MobiDB-lite"/>
    </source>
</evidence>
<dbReference type="AlphaFoldDB" id="A0A816J093"/>
<evidence type="ECO:0000313" key="2">
    <source>
        <dbReference type="EMBL" id="CAF1717107.1"/>
    </source>
</evidence>
<dbReference type="Proteomes" id="UP001295469">
    <property type="component" value="Chromosome C09"/>
</dbReference>
<accession>A0A816J093</accession>